<protein>
    <submittedName>
        <fullName evidence="3">Crotonase/enoyl-CoA hydratase family protein</fullName>
    </submittedName>
</protein>
<reference evidence="3 4" key="1">
    <citation type="journal article" date="2015" name="Antonie Van Leeuwenhoek">
        <title>Oricola cellulosilytica gen. nov., sp. nov., a cellulose-degrading bacterium of the family Phyllobacteriaceae isolated from surface seashore water, and emended descriptions of Mesorhizobium loti and Phyllobacterium myrsinacearum.</title>
        <authorList>
            <person name="Hameed A."/>
            <person name="Shahina M."/>
            <person name="Lai W.A."/>
            <person name="Lin S.Y."/>
            <person name="Young L.S."/>
            <person name="Liu Y.C."/>
            <person name="Hsu Y.H."/>
            <person name="Young C.C."/>
        </authorList>
    </citation>
    <scope>NUCLEOTIDE SEQUENCE [LARGE SCALE GENOMIC DNA]</scope>
    <source>
        <strain evidence="3 4">KCTC 52183</strain>
    </source>
</reference>
<dbReference type="InterPro" id="IPR051683">
    <property type="entry name" value="Enoyl-CoA_Hydratase/Isomerase"/>
</dbReference>
<sequence>MNYRTIALDIDRRGVAAVTLDRPDKHNAMDADMIGELTGAATSLGANTGVRAVVLAAAGKTFCAGGDLNWMKAQAKKDREGKIEEARALANMLTAWHSLPKPVIARVHGPAYGGGVGMISVSDIAVGVEGAKFGLTETRLGLIPATIGPFVVRRLGEGFARQIFFNAKTFDTNFALRSGLLTRVCAPEDLDAAIEEEAAAFLQCAPGAVADAKALCRRLGGEDLGSLVDLTVAALADRWETAEANDGIAAFFAKRSPPWRMD</sequence>
<dbReference type="Pfam" id="PF00378">
    <property type="entry name" value="ECH_1"/>
    <property type="match status" value="1"/>
</dbReference>
<gene>
    <name evidence="3" type="ORF">E0D97_04880</name>
</gene>
<organism evidence="3 4">
    <name type="scientific">Oricola cellulosilytica</name>
    <dbReference type="NCBI Taxonomy" id="1429082"/>
    <lineage>
        <taxon>Bacteria</taxon>
        <taxon>Pseudomonadati</taxon>
        <taxon>Pseudomonadota</taxon>
        <taxon>Alphaproteobacteria</taxon>
        <taxon>Hyphomicrobiales</taxon>
        <taxon>Ahrensiaceae</taxon>
        <taxon>Oricola</taxon>
    </lineage>
</organism>
<dbReference type="PROSITE" id="PS00166">
    <property type="entry name" value="ENOYL_COA_HYDRATASE"/>
    <property type="match status" value="1"/>
</dbReference>
<dbReference type="SUPFAM" id="SSF52096">
    <property type="entry name" value="ClpP/crotonase"/>
    <property type="match status" value="1"/>
</dbReference>
<dbReference type="Proteomes" id="UP000291301">
    <property type="component" value="Unassembled WGS sequence"/>
</dbReference>
<evidence type="ECO:0000313" key="3">
    <source>
        <dbReference type="EMBL" id="TCD14894.1"/>
    </source>
</evidence>
<dbReference type="Gene3D" id="1.10.12.10">
    <property type="entry name" value="Lyase 2-enoyl-coa Hydratase, Chain A, domain 2"/>
    <property type="match status" value="1"/>
</dbReference>
<keyword evidence="4" id="KW-1185">Reference proteome</keyword>
<evidence type="ECO:0000256" key="2">
    <source>
        <dbReference type="RuleBase" id="RU003707"/>
    </source>
</evidence>
<dbReference type="PANTHER" id="PTHR42964:SF1">
    <property type="entry name" value="POLYKETIDE BIOSYNTHESIS ENOYL-COA HYDRATASE PKSH-RELATED"/>
    <property type="match status" value="1"/>
</dbReference>
<dbReference type="CDD" id="cd06558">
    <property type="entry name" value="crotonase-like"/>
    <property type="match status" value="1"/>
</dbReference>
<dbReference type="InterPro" id="IPR014748">
    <property type="entry name" value="Enoyl-CoA_hydra_C"/>
</dbReference>
<dbReference type="Gene3D" id="3.90.226.10">
    <property type="entry name" value="2-enoyl-CoA Hydratase, Chain A, domain 1"/>
    <property type="match status" value="1"/>
</dbReference>
<dbReference type="GO" id="GO:0003824">
    <property type="term" value="F:catalytic activity"/>
    <property type="evidence" value="ECO:0007669"/>
    <property type="project" value="InterPro"/>
</dbReference>
<proteinExistence type="inferred from homology"/>
<name>A0A4R0PH06_9HYPH</name>
<dbReference type="OrthoDB" id="9795613at2"/>
<dbReference type="InterPro" id="IPR001753">
    <property type="entry name" value="Enoyl-CoA_hydra/iso"/>
</dbReference>
<dbReference type="NCBIfam" id="NF005675">
    <property type="entry name" value="PRK07468.1"/>
    <property type="match status" value="1"/>
</dbReference>
<dbReference type="AlphaFoldDB" id="A0A4R0PH06"/>
<dbReference type="InterPro" id="IPR029045">
    <property type="entry name" value="ClpP/crotonase-like_dom_sf"/>
</dbReference>
<evidence type="ECO:0000313" key="4">
    <source>
        <dbReference type="Proteomes" id="UP000291301"/>
    </source>
</evidence>
<comment type="similarity">
    <text evidence="1 2">Belongs to the enoyl-CoA hydratase/isomerase family.</text>
</comment>
<evidence type="ECO:0000256" key="1">
    <source>
        <dbReference type="ARBA" id="ARBA00005254"/>
    </source>
</evidence>
<dbReference type="RefSeq" id="WP_131566075.1">
    <property type="nucleotide sequence ID" value="NZ_JAINFK010000003.1"/>
</dbReference>
<accession>A0A4R0PH06</accession>
<dbReference type="PANTHER" id="PTHR42964">
    <property type="entry name" value="ENOYL-COA HYDRATASE"/>
    <property type="match status" value="1"/>
</dbReference>
<comment type="caution">
    <text evidence="3">The sequence shown here is derived from an EMBL/GenBank/DDBJ whole genome shotgun (WGS) entry which is preliminary data.</text>
</comment>
<dbReference type="EMBL" id="SJST01000002">
    <property type="protein sequence ID" value="TCD14894.1"/>
    <property type="molecule type" value="Genomic_DNA"/>
</dbReference>
<dbReference type="InterPro" id="IPR018376">
    <property type="entry name" value="Enoyl-CoA_hyd/isom_CS"/>
</dbReference>